<dbReference type="EMBL" id="JBAMIC010000002">
    <property type="protein sequence ID" value="KAK7113043.1"/>
    <property type="molecule type" value="Genomic_DNA"/>
</dbReference>
<feature type="region of interest" description="Disordered" evidence="1">
    <location>
        <begin position="369"/>
        <end position="397"/>
    </location>
</feature>
<evidence type="ECO:0000313" key="4">
    <source>
        <dbReference type="Proteomes" id="UP001374579"/>
    </source>
</evidence>
<organism evidence="3 4">
    <name type="scientific">Littorina saxatilis</name>
    <dbReference type="NCBI Taxonomy" id="31220"/>
    <lineage>
        <taxon>Eukaryota</taxon>
        <taxon>Metazoa</taxon>
        <taxon>Spiralia</taxon>
        <taxon>Lophotrochozoa</taxon>
        <taxon>Mollusca</taxon>
        <taxon>Gastropoda</taxon>
        <taxon>Caenogastropoda</taxon>
        <taxon>Littorinimorpha</taxon>
        <taxon>Littorinoidea</taxon>
        <taxon>Littorinidae</taxon>
        <taxon>Littorina</taxon>
    </lineage>
</organism>
<evidence type="ECO:0000313" key="3">
    <source>
        <dbReference type="EMBL" id="KAK7113043.1"/>
    </source>
</evidence>
<dbReference type="Proteomes" id="UP001374579">
    <property type="component" value="Unassembled WGS sequence"/>
</dbReference>
<gene>
    <name evidence="3" type="ORF">V1264_012402</name>
</gene>
<reference evidence="3 4" key="1">
    <citation type="submission" date="2024-02" db="EMBL/GenBank/DDBJ databases">
        <title>Chromosome-scale genome assembly of the rough periwinkle Littorina saxatilis.</title>
        <authorList>
            <person name="De Jode A."/>
            <person name="Faria R."/>
            <person name="Formenti G."/>
            <person name="Sims Y."/>
            <person name="Smith T.P."/>
            <person name="Tracey A."/>
            <person name="Wood J.M.D."/>
            <person name="Zagrodzka Z.B."/>
            <person name="Johannesson K."/>
            <person name="Butlin R.K."/>
            <person name="Leder E.H."/>
        </authorList>
    </citation>
    <scope>NUCLEOTIDE SEQUENCE [LARGE SCALE GENOMIC DNA]</scope>
    <source>
        <strain evidence="3">Snail1</strain>
        <tissue evidence="3">Muscle</tissue>
    </source>
</reference>
<keyword evidence="2" id="KW-0732">Signal</keyword>
<dbReference type="InterPro" id="IPR013320">
    <property type="entry name" value="ConA-like_dom_sf"/>
</dbReference>
<comment type="caution">
    <text evidence="3">The sequence shown here is derived from an EMBL/GenBank/DDBJ whole genome shotgun (WGS) entry which is preliminary data.</text>
</comment>
<dbReference type="AlphaFoldDB" id="A0AAN9GLG0"/>
<evidence type="ECO:0000256" key="1">
    <source>
        <dbReference type="SAM" id="MobiDB-lite"/>
    </source>
</evidence>
<proteinExistence type="predicted"/>
<accession>A0AAN9GLG0</accession>
<sequence>MIFRYLFAASAVLLHTVTAPGPRSPYLMSTDADDWTPDYVWMLDPGQQGVSANTNRIPIYLHNADLVTGPSYGAKSIGAVDFQGDSSSYAVIPNDMQKIDSTFVFTWMMLVKPASTSQKGVIFEISDGTAGIQIKQDSTKVEVKAKDTGGLWHVITANNVFTSTKWTFIALAYANMKLGRNGEEIVFFHGLDGLDGYDYVKEQTAVKNTKVLKGTGDIRIGASADETEAAFRGQVACIRYHQSYLIKTVDAHTVSCDPNDVSFADMLTSLSGNSIPYVESTTAFVVTTVATTQQEMITTQQTTLKEETTTKKVQELTTETDGITVYSSNAQSSAAQTINTEVNVPAQGQTTELEKNISVKETISWDGIITQGGTTNKDETTAHEETTGEQTTLRTHGTQSMDIEQAIMATAPFTQAYDAAQVGHGNALVYNPTDKCVYLKTRPEAARFSTETNVLMDIEVDSLNACVGLCTSVFSCVAVAIETAVKDSNSAGRCILGGSGFTTVIDPGFYVYTTVCIDC</sequence>
<evidence type="ECO:0008006" key="5">
    <source>
        <dbReference type="Google" id="ProtNLM"/>
    </source>
</evidence>
<name>A0AAN9GLG0_9CAEN</name>
<evidence type="ECO:0000256" key="2">
    <source>
        <dbReference type="SAM" id="SignalP"/>
    </source>
</evidence>
<keyword evidence="4" id="KW-1185">Reference proteome</keyword>
<feature type="compositionally biased region" description="Polar residues" evidence="1">
    <location>
        <begin position="388"/>
        <end position="397"/>
    </location>
</feature>
<protein>
    <recommendedName>
        <fullName evidence="5">Concanavalin A-like lectin/glucanase</fullName>
    </recommendedName>
</protein>
<feature type="compositionally biased region" description="Basic and acidic residues" evidence="1">
    <location>
        <begin position="376"/>
        <end position="386"/>
    </location>
</feature>
<dbReference type="SUPFAM" id="SSF49899">
    <property type="entry name" value="Concanavalin A-like lectins/glucanases"/>
    <property type="match status" value="1"/>
</dbReference>
<feature type="chain" id="PRO_5042817072" description="Concanavalin A-like lectin/glucanase" evidence="2">
    <location>
        <begin position="20"/>
        <end position="519"/>
    </location>
</feature>
<feature type="signal peptide" evidence="2">
    <location>
        <begin position="1"/>
        <end position="19"/>
    </location>
</feature>